<keyword evidence="10" id="KW-0479">Metal-binding</keyword>
<evidence type="ECO:0000256" key="5">
    <source>
        <dbReference type="ARBA" id="ARBA00022679"/>
    </source>
</evidence>
<evidence type="ECO:0000256" key="2">
    <source>
        <dbReference type="ARBA" id="ARBA00010138"/>
    </source>
</evidence>
<dbReference type="HAMAP" id="MF_01931">
    <property type="entry name" value="PurF"/>
    <property type="match status" value="1"/>
</dbReference>
<dbReference type="EMBL" id="ML014120">
    <property type="protein sequence ID" value="RKP03613.1"/>
    <property type="molecule type" value="Genomic_DNA"/>
</dbReference>
<evidence type="ECO:0000313" key="14">
    <source>
        <dbReference type="Proteomes" id="UP000274922"/>
    </source>
</evidence>
<dbReference type="InterPro" id="IPR000836">
    <property type="entry name" value="PRTase_dom"/>
</dbReference>
<reference evidence="14" key="1">
    <citation type="journal article" date="2018" name="Nat. Microbiol.">
        <title>Leveraging single-cell genomics to expand the fungal tree of life.</title>
        <authorList>
            <person name="Ahrendt S.R."/>
            <person name="Quandt C.A."/>
            <person name="Ciobanu D."/>
            <person name="Clum A."/>
            <person name="Salamov A."/>
            <person name="Andreopoulos B."/>
            <person name="Cheng J.F."/>
            <person name="Woyke T."/>
            <person name="Pelin A."/>
            <person name="Henrissat B."/>
            <person name="Reynolds N.K."/>
            <person name="Benny G.L."/>
            <person name="Smith M.E."/>
            <person name="James T.Y."/>
            <person name="Grigoriev I.V."/>
        </authorList>
    </citation>
    <scope>NUCLEOTIDE SEQUENCE [LARGE SCALE GENOMIC DNA]</scope>
    <source>
        <strain evidence="14">ATCC 52028</strain>
    </source>
</reference>
<evidence type="ECO:0000256" key="7">
    <source>
        <dbReference type="ARBA" id="ARBA00022962"/>
    </source>
</evidence>
<dbReference type="PIRSF" id="PIRSF000485">
    <property type="entry name" value="Amd_phspho_trans"/>
    <property type="match status" value="1"/>
</dbReference>
<dbReference type="GO" id="GO:0004044">
    <property type="term" value="F:amidophosphoribosyltransferase activity"/>
    <property type="evidence" value="ECO:0007669"/>
    <property type="project" value="UniProtKB-EC"/>
</dbReference>
<evidence type="ECO:0000256" key="8">
    <source>
        <dbReference type="PIRNR" id="PIRNR000485"/>
    </source>
</evidence>
<protein>
    <recommendedName>
        <fullName evidence="3 8">Amidophosphoribosyltransferase</fullName>
        <shortName evidence="8">ATase</shortName>
        <ecNumber evidence="3 8">2.4.2.14</ecNumber>
    </recommendedName>
    <alternativeName>
        <fullName evidence="8">Glutamine phosphoribosylpyrophosphate amidotransferase</fullName>
    </alternativeName>
</protein>
<keyword evidence="10" id="KW-0460">Magnesium</keyword>
<dbReference type="InterPro" id="IPR017932">
    <property type="entry name" value="GATase_2_dom"/>
</dbReference>
<feature type="active site" description="Nucleophile" evidence="9">
    <location>
        <position position="2"/>
    </location>
</feature>
<evidence type="ECO:0000313" key="13">
    <source>
        <dbReference type="EMBL" id="RKP03613.1"/>
    </source>
</evidence>
<comment type="similarity">
    <text evidence="2 8">In the C-terminal section; belongs to the purine/pyrimidine phosphoribosyltransferase family.</text>
</comment>
<comment type="pathway">
    <text evidence="1 8">Purine metabolism; IMP biosynthesis via de novo pathway; N(1)-(5-phospho-D-ribosyl)glycinamide from 5-phospho-alpha-D-ribose 1-diphosphate: step 1/2.</text>
</comment>
<dbReference type="AlphaFoldDB" id="A0A4P9XDQ3"/>
<keyword evidence="6 8" id="KW-0658">Purine biosynthesis</keyword>
<name>A0A4P9XDQ3_9FUNG</name>
<dbReference type="NCBIfam" id="TIGR01134">
    <property type="entry name" value="purF"/>
    <property type="match status" value="1"/>
</dbReference>
<dbReference type="OrthoDB" id="191723at2759"/>
<evidence type="ECO:0000256" key="10">
    <source>
        <dbReference type="PIRSR" id="PIRSR000485-2"/>
    </source>
</evidence>
<evidence type="ECO:0000256" key="1">
    <source>
        <dbReference type="ARBA" id="ARBA00005209"/>
    </source>
</evidence>
<dbReference type="InterPro" id="IPR035584">
    <property type="entry name" value="PurF_N"/>
</dbReference>
<dbReference type="SUPFAM" id="SSF53271">
    <property type="entry name" value="PRTase-like"/>
    <property type="match status" value="1"/>
</dbReference>
<comment type="catalytic activity">
    <reaction evidence="8">
        <text>5-phospho-beta-D-ribosylamine + L-glutamate + diphosphate = 5-phospho-alpha-D-ribose 1-diphosphate + L-glutamine + H2O</text>
        <dbReference type="Rhea" id="RHEA:14905"/>
        <dbReference type="ChEBI" id="CHEBI:15377"/>
        <dbReference type="ChEBI" id="CHEBI:29985"/>
        <dbReference type="ChEBI" id="CHEBI:33019"/>
        <dbReference type="ChEBI" id="CHEBI:58017"/>
        <dbReference type="ChEBI" id="CHEBI:58359"/>
        <dbReference type="ChEBI" id="CHEBI:58681"/>
        <dbReference type="EC" id="2.4.2.14"/>
    </reaction>
</comment>
<evidence type="ECO:0000256" key="11">
    <source>
        <dbReference type="SAM" id="SignalP"/>
    </source>
</evidence>
<dbReference type="EC" id="2.4.2.14" evidence="3 8"/>
<keyword evidence="11" id="KW-0732">Signal</keyword>
<dbReference type="GO" id="GO:0046872">
    <property type="term" value="F:metal ion binding"/>
    <property type="evidence" value="ECO:0007669"/>
    <property type="project" value="UniProtKB-KW"/>
</dbReference>
<keyword evidence="14" id="KW-1185">Reference proteome</keyword>
<dbReference type="PROSITE" id="PS51278">
    <property type="entry name" value="GATASE_TYPE_2"/>
    <property type="match status" value="1"/>
</dbReference>
<dbReference type="Gene3D" id="3.40.50.2020">
    <property type="match status" value="1"/>
</dbReference>
<keyword evidence="5 8" id="KW-0808">Transferase</keyword>
<dbReference type="CDD" id="cd00715">
    <property type="entry name" value="GPATase_N"/>
    <property type="match status" value="1"/>
</dbReference>
<dbReference type="InterPro" id="IPR029055">
    <property type="entry name" value="Ntn_hydrolases_N"/>
</dbReference>
<accession>A0A4P9XDQ3</accession>
<dbReference type="InterPro" id="IPR005854">
    <property type="entry name" value="PurF"/>
</dbReference>
<dbReference type="Pfam" id="PF13522">
    <property type="entry name" value="GATase_6"/>
    <property type="match status" value="1"/>
</dbReference>
<evidence type="ECO:0000256" key="9">
    <source>
        <dbReference type="PIRSR" id="PIRSR000485-1"/>
    </source>
</evidence>
<dbReference type="Proteomes" id="UP000274922">
    <property type="component" value="Unassembled WGS sequence"/>
</dbReference>
<gene>
    <name evidence="13" type="ORF">CXG81DRAFT_29212</name>
</gene>
<dbReference type="PANTHER" id="PTHR11907">
    <property type="entry name" value="AMIDOPHOSPHORIBOSYLTRANSFERASE"/>
    <property type="match status" value="1"/>
</dbReference>
<keyword evidence="4 8" id="KW-0328">Glycosyltransferase</keyword>
<feature type="signal peptide" evidence="11">
    <location>
        <begin position="1"/>
        <end position="17"/>
    </location>
</feature>
<dbReference type="Gene3D" id="3.60.20.10">
    <property type="entry name" value="Glutamine Phosphoribosylpyrophosphate, subunit 1, domain 1"/>
    <property type="match status" value="1"/>
</dbReference>
<dbReference type="CDD" id="cd06223">
    <property type="entry name" value="PRTases_typeI"/>
    <property type="match status" value="1"/>
</dbReference>
<evidence type="ECO:0000256" key="3">
    <source>
        <dbReference type="ARBA" id="ARBA00011941"/>
    </source>
</evidence>
<dbReference type="Pfam" id="PF00156">
    <property type="entry name" value="Pribosyltran"/>
    <property type="match status" value="1"/>
</dbReference>
<feature type="domain" description="Glutamine amidotransferase type-2" evidence="12">
    <location>
        <begin position="2"/>
        <end position="248"/>
    </location>
</feature>
<dbReference type="InterPro" id="IPR029057">
    <property type="entry name" value="PRTase-like"/>
</dbReference>
<proteinExistence type="inferred from homology"/>
<dbReference type="SUPFAM" id="SSF56235">
    <property type="entry name" value="N-terminal nucleophile aminohydrolases (Ntn hydrolases)"/>
    <property type="match status" value="1"/>
</dbReference>
<evidence type="ECO:0000259" key="12">
    <source>
        <dbReference type="PROSITE" id="PS51278"/>
    </source>
</evidence>
<evidence type="ECO:0000256" key="4">
    <source>
        <dbReference type="ARBA" id="ARBA00022676"/>
    </source>
</evidence>
<keyword evidence="7" id="KW-0315">Glutamine amidotransferase</keyword>
<dbReference type="GO" id="GO:0009113">
    <property type="term" value="P:purine nucleobase biosynthetic process"/>
    <property type="evidence" value="ECO:0007669"/>
    <property type="project" value="InterPro"/>
</dbReference>
<organism evidence="13 14">
    <name type="scientific">Caulochytrium protostelioides</name>
    <dbReference type="NCBI Taxonomy" id="1555241"/>
    <lineage>
        <taxon>Eukaryota</taxon>
        <taxon>Fungi</taxon>
        <taxon>Fungi incertae sedis</taxon>
        <taxon>Chytridiomycota</taxon>
        <taxon>Chytridiomycota incertae sedis</taxon>
        <taxon>Chytridiomycetes</taxon>
        <taxon>Caulochytriales</taxon>
        <taxon>Caulochytriaceae</taxon>
        <taxon>Caulochytrium</taxon>
    </lineage>
</organism>
<feature type="binding site" evidence="10">
    <location>
        <position position="319"/>
    </location>
    <ligand>
        <name>Mg(2+)</name>
        <dbReference type="ChEBI" id="CHEBI:18420"/>
    </ligand>
</feature>
<sequence length="520" mass="56226">MCGIIGVLLANANASAALELYEGLGVLQHRGQDAAGIITCGARGRLYQHKRNGLVRDVFTASHLADLVGSMGCGHVRYPTAGSSSHSEAQPFYVNSPFGLVLAHNGNLTNAAPLRRFLDESARRHVNTDSDSEILLNIFAHELSLGDKVRIDNDDLFAATTGLLKKCVGGFACVAMVAGYGLLGFRDPHGIRPLVIGRRRAAIGSPGAAAGSDGYDYMMASESVALAAQGYTQFEDVQPGECVIIPRSGPVVRRACAEPRAFTPCIFEFVYFARPDSVMDGISVYQSRLAMGEALAEQVRAHLAVSGDTIDVVIPVPDTSRSSALQVATRLGVPYREGFIKNRYIGRTFIMPGQQQRVKSVRRKLNAMPLEFHNKCVLLVDDSIVRGTTSKEIVQMAREAGAKRVLIASCAPPIRFPNVYGIDMPTRGELVAYQRDEAAIADFIAADGVIYQKLDALIDSVRRPLMAQFDVSVFNGEYVTGDIDEAYLQHLEHGRGGMNGTKTPVAQTTIGLYNQHDGPR</sequence>
<dbReference type="UniPathway" id="UPA00074">
    <property type="reaction ID" value="UER00124"/>
</dbReference>
<evidence type="ECO:0000256" key="6">
    <source>
        <dbReference type="ARBA" id="ARBA00022755"/>
    </source>
</evidence>
<dbReference type="STRING" id="1555241.A0A4P9XDQ3"/>
<dbReference type="GO" id="GO:0006189">
    <property type="term" value="P:'de novo' IMP biosynthetic process"/>
    <property type="evidence" value="ECO:0007669"/>
    <property type="project" value="UniProtKB-UniPathway"/>
</dbReference>
<comment type="cofactor">
    <cofactor evidence="10">
        <name>Mg(2+)</name>
        <dbReference type="ChEBI" id="CHEBI:18420"/>
    </cofactor>
    <text evidence="10">Binds 1 Mg(2+) ion per subunit.</text>
</comment>
<feature type="binding site" evidence="10">
    <location>
        <position position="382"/>
    </location>
    <ligand>
        <name>Mg(2+)</name>
        <dbReference type="ChEBI" id="CHEBI:18420"/>
    </ligand>
</feature>
<feature type="chain" id="PRO_5020920788" description="Amidophosphoribosyltransferase" evidence="11">
    <location>
        <begin position="18"/>
        <end position="520"/>
    </location>
</feature>
<feature type="binding site" evidence="10">
    <location>
        <position position="381"/>
    </location>
    <ligand>
        <name>Mg(2+)</name>
        <dbReference type="ChEBI" id="CHEBI:18420"/>
    </ligand>
</feature>